<keyword evidence="2" id="KW-0732">Signal</keyword>
<name>D6S8Y2_FINMA</name>
<dbReference type="Proteomes" id="UP000004063">
    <property type="component" value="Chromosome"/>
</dbReference>
<protein>
    <recommendedName>
        <fullName evidence="4">DUF5067 domain-containing protein</fullName>
    </recommendedName>
</protein>
<proteinExistence type="predicted"/>
<feature type="chain" id="PRO_5039068975" description="DUF5067 domain-containing protein" evidence="2">
    <location>
        <begin position="23"/>
        <end position="311"/>
    </location>
</feature>
<dbReference type="RefSeq" id="WP_002835725.1">
    <property type="nucleotide sequence ID" value="NZ_CM000955.1"/>
</dbReference>
<sequence>MNFKAKKFLLLTMTLVSLISFTSCSSKKTDSEVNLEDNQGLSVEEQSRDNVTTEQEVDSNQNSKTLTPSRAFSQQGIWFEIYSNSSVSKDSEIISILNFDGNGHVSYYKCDNLTFSNLKGLSDNEILELAKKSNKSRIDKNLQKGIEINEKEKPSYLESKSFFEKHLEFAKNNNDEKGIKSYTSMISDLDRKISEIDSNISKFKNYKYSDPTPTKYTLKIKTDGTGNNTSTESIVFTITNAFSDDKRDEMLNVPLEVLDKKEVTFDLNPSSEIYEVYDMHFSGFSKMVKKVEENDLIFELDTPDTKGIKVD</sequence>
<comment type="caution">
    <text evidence="3">The sequence shown here is derived from an EMBL/GenBank/DDBJ whole genome shotgun (WGS) entry which is preliminary data.</text>
</comment>
<evidence type="ECO:0000256" key="1">
    <source>
        <dbReference type="SAM" id="MobiDB-lite"/>
    </source>
</evidence>
<evidence type="ECO:0000256" key="2">
    <source>
        <dbReference type="SAM" id="SignalP"/>
    </source>
</evidence>
<dbReference type="HOGENOM" id="CLU_884911_0_0_9"/>
<feature type="compositionally biased region" description="Polar residues" evidence="1">
    <location>
        <begin position="49"/>
        <end position="68"/>
    </location>
</feature>
<dbReference type="AlphaFoldDB" id="D6S8Y2"/>
<evidence type="ECO:0008006" key="4">
    <source>
        <dbReference type="Google" id="ProtNLM"/>
    </source>
</evidence>
<evidence type="ECO:0000313" key="3">
    <source>
        <dbReference type="EMBL" id="EFH93260.1"/>
    </source>
</evidence>
<gene>
    <name evidence="3" type="ORF">HMPREF0391_10918</name>
</gene>
<feature type="signal peptide" evidence="2">
    <location>
        <begin position="1"/>
        <end position="22"/>
    </location>
</feature>
<feature type="region of interest" description="Disordered" evidence="1">
    <location>
        <begin position="35"/>
        <end position="68"/>
    </location>
</feature>
<reference evidence="3" key="1">
    <citation type="submission" date="2010-05" db="EMBL/GenBank/DDBJ databases">
        <authorList>
            <person name="Muzny D."/>
            <person name="Qin X."/>
            <person name="Buhay C."/>
            <person name="Dugan-Rocha S."/>
            <person name="Ding Y."/>
            <person name="Chen G."/>
            <person name="Hawes A."/>
            <person name="Holder M."/>
            <person name="Jhangiani S."/>
            <person name="Johnson A."/>
            <person name="Khan Z."/>
            <person name="Li Z."/>
            <person name="Liu W."/>
            <person name="Liu X."/>
            <person name="Perez L."/>
            <person name="Shen H."/>
            <person name="Wang Q."/>
            <person name="Watt J."/>
            <person name="Xi L."/>
            <person name="Xin Y."/>
            <person name="Zhou J."/>
            <person name="Deng J."/>
            <person name="Jiang H."/>
            <person name="Liu Y."/>
            <person name="Qu J."/>
            <person name="Song X.-Z."/>
            <person name="Zhang L."/>
            <person name="Villasana D."/>
            <person name="Johnson A."/>
            <person name="Liu J."/>
            <person name="Liyanage D."/>
            <person name="Lorensuhewa L."/>
            <person name="Robinson T."/>
            <person name="Song A."/>
            <person name="Song B.-B."/>
            <person name="Dinh H."/>
            <person name="Thornton R."/>
            <person name="Coyle M."/>
            <person name="Francisco L."/>
            <person name="Jackson L."/>
            <person name="Javaid M."/>
            <person name="Korchina V."/>
            <person name="Kovar C."/>
            <person name="Mata R."/>
            <person name="Mathew T."/>
            <person name="Ngo R."/>
            <person name="Nguyen L."/>
            <person name="Nguyen N."/>
            <person name="Okwuonu G."/>
            <person name="Ongeri F."/>
            <person name="Pham C."/>
            <person name="Simmons D."/>
            <person name="Wilczek-Boney K."/>
            <person name="Hale W."/>
            <person name="Jakkamsetti A."/>
            <person name="Pham P."/>
            <person name="Ruth R."/>
            <person name="San Lucas F."/>
            <person name="Warren J."/>
            <person name="Zhang J."/>
            <person name="Zhao Z."/>
            <person name="Zhou C."/>
            <person name="Zhu D."/>
            <person name="Lee S."/>
            <person name="Bess C."/>
            <person name="Blankenburg K."/>
            <person name="Forbes L."/>
            <person name="Fu Q."/>
            <person name="Gubbala S."/>
            <person name="Hirani K."/>
            <person name="Jayaseelan J.C."/>
            <person name="Lara F."/>
            <person name="Munidasa M."/>
            <person name="Palculict T."/>
            <person name="Patil S."/>
            <person name="Pu L.-L."/>
            <person name="Saada N."/>
            <person name="Tang L."/>
            <person name="Weissenberger G."/>
            <person name="Zhu Y."/>
            <person name="Hemphill L."/>
            <person name="Shang Y."/>
            <person name="Youmans B."/>
            <person name="Ayvaz T."/>
            <person name="Ross M."/>
            <person name="Santibanez J."/>
            <person name="Aqrawi P."/>
            <person name="Gross S."/>
            <person name="Joshi V."/>
            <person name="Fowler G."/>
            <person name="Nazareth L."/>
            <person name="Reid J."/>
            <person name="Worley K."/>
            <person name="Petrosino J."/>
            <person name="Highlander S."/>
            <person name="Gibbs R."/>
        </authorList>
    </citation>
    <scope>NUCLEOTIDE SEQUENCE [LARGE SCALE GENOMIC DNA]</scope>
    <source>
        <strain evidence="3">ATCC 53516</strain>
    </source>
</reference>
<dbReference type="EMBL" id="ACHM02000002">
    <property type="protein sequence ID" value="EFH93260.1"/>
    <property type="molecule type" value="Genomic_DNA"/>
</dbReference>
<dbReference type="OrthoDB" id="2083063at2"/>
<dbReference type="STRING" id="525282.HMPREF0391_10918"/>
<dbReference type="PROSITE" id="PS51257">
    <property type="entry name" value="PROKAR_LIPOPROTEIN"/>
    <property type="match status" value="1"/>
</dbReference>
<organism evidence="3">
    <name type="scientific">Finegoldia magna ATCC 53516</name>
    <dbReference type="NCBI Taxonomy" id="525282"/>
    <lineage>
        <taxon>Bacteria</taxon>
        <taxon>Bacillati</taxon>
        <taxon>Bacillota</taxon>
        <taxon>Tissierellia</taxon>
        <taxon>Tissierellales</taxon>
        <taxon>Peptoniphilaceae</taxon>
        <taxon>Finegoldia</taxon>
    </lineage>
</organism>
<accession>D6S8Y2</accession>